<reference evidence="3 4" key="1">
    <citation type="submission" date="2023-06" db="EMBL/GenBank/DDBJ databases">
        <title>Black Yeasts Isolated from many extreme environments.</title>
        <authorList>
            <person name="Coleine C."/>
            <person name="Stajich J.E."/>
            <person name="Selbmann L."/>
        </authorList>
    </citation>
    <scope>NUCLEOTIDE SEQUENCE [LARGE SCALE GENOMIC DNA]</scope>
    <source>
        <strain evidence="3 4">CCFEE 5887</strain>
    </source>
</reference>
<dbReference type="InterPro" id="IPR020981">
    <property type="entry name" value="Csm1/Pcs1_C"/>
</dbReference>
<feature type="compositionally biased region" description="Basic residues" evidence="1">
    <location>
        <begin position="108"/>
        <end position="120"/>
    </location>
</feature>
<evidence type="ECO:0000313" key="4">
    <source>
        <dbReference type="Proteomes" id="UP001345827"/>
    </source>
</evidence>
<feature type="domain" description="Monopolin complex subunit Csm1/Pcs1 C-terminal" evidence="2">
    <location>
        <begin position="396"/>
        <end position="485"/>
    </location>
</feature>
<feature type="compositionally biased region" description="Basic and acidic residues" evidence="1">
    <location>
        <begin position="235"/>
        <end position="247"/>
    </location>
</feature>
<name>A0AAV9PZ94_9PEZI</name>
<feature type="compositionally biased region" description="Basic residues" evidence="1">
    <location>
        <begin position="164"/>
        <end position="175"/>
    </location>
</feature>
<dbReference type="Pfam" id="PF12539">
    <property type="entry name" value="Csm1"/>
    <property type="match status" value="1"/>
</dbReference>
<sequence length="505" mass="56132">MKGIADLLDSDMEESAISIDENSILSSVSDATTTKNTTAKKGRKRHRVTMPAKSKSKTTVSQSKKAISKPTVPAKRKAADDEVKSRDLGLENDAQSSEREQQTSEPKPKKRIRGPIKTKPVKQADATHEKDEAEEDFMEIEQPATEAARSKQAASGDNAEPFKARKKAAPARKPKAVQEFQPLAAEVRRETTEEEEENTEPLLTEKLTKAKAAPRNVSRPRPDPTYRRRAGSASDTERGDPSLRRKLGDVTRKFENVDLKYRNLKEVGVHEANANMEKLRRQCDATMQASNDLIASLKKELATQAPLVQEARKLKKQMQSQEVEVGRMRDVVTELEGSLTTAHNEIKGLQAKLAAARAPSVDTAASKPPGSAMKGKSQRPVVMGNAEAAQAAQYAQMKEDLYSDLTGLIIRSVKKTDEGDTYDCIQTGRNGTLHFKLFVDQEDAKNASFEETEFLYTPLLDANRDREMIELMPSYLIEDITFARQNAAKFYGRVVDTLTKKRAEE</sequence>
<dbReference type="Gene3D" id="3.90.1150.80">
    <property type="match status" value="1"/>
</dbReference>
<dbReference type="PANTHER" id="PTHR28006">
    <property type="entry name" value="MONOPOLIN COMPLEX SUBUNIT CSM1"/>
    <property type="match status" value="1"/>
</dbReference>
<dbReference type="GO" id="GO:0051315">
    <property type="term" value="P:attachment of mitotic spindle microtubules to kinetochore"/>
    <property type="evidence" value="ECO:0007669"/>
    <property type="project" value="TreeGrafter"/>
</dbReference>
<dbReference type="GO" id="GO:0034506">
    <property type="term" value="C:chromosome, centromeric core domain"/>
    <property type="evidence" value="ECO:0007669"/>
    <property type="project" value="TreeGrafter"/>
</dbReference>
<dbReference type="Proteomes" id="UP001345827">
    <property type="component" value="Unassembled WGS sequence"/>
</dbReference>
<feature type="region of interest" description="Disordered" evidence="1">
    <location>
        <begin position="25"/>
        <end position="247"/>
    </location>
</feature>
<gene>
    <name evidence="3" type="ORF">LTR25_009219</name>
</gene>
<dbReference type="GO" id="GO:0005730">
    <property type="term" value="C:nucleolus"/>
    <property type="evidence" value="ECO:0007669"/>
    <property type="project" value="TreeGrafter"/>
</dbReference>
<dbReference type="AlphaFoldDB" id="A0AAV9PZ94"/>
<evidence type="ECO:0000259" key="2">
    <source>
        <dbReference type="Pfam" id="PF12539"/>
    </source>
</evidence>
<dbReference type="PANTHER" id="PTHR28006:SF1">
    <property type="entry name" value="MONOPOLIN COMPLEX SUBUNIT CSM1"/>
    <property type="match status" value="1"/>
</dbReference>
<feature type="compositionally biased region" description="Low complexity" evidence="1">
    <location>
        <begin position="200"/>
        <end position="213"/>
    </location>
</feature>
<dbReference type="GO" id="GO:0033551">
    <property type="term" value="C:monopolin complex"/>
    <property type="evidence" value="ECO:0007669"/>
    <property type="project" value="InterPro"/>
</dbReference>
<dbReference type="EMBL" id="JAXLQG010000020">
    <property type="protein sequence ID" value="KAK5529976.1"/>
    <property type="molecule type" value="Genomic_DNA"/>
</dbReference>
<dbReference type="GO" id="GO:1990644">
    <property type="term" value="F:microtubule site clamp"/>
    <property type="evidence" value="ECO:0007669"/>
    <property type="project" value="TreeGrafter"/>
</dbReference>
<proteinExistence type="predicted"/>
<dbReference type="GO" id="GO:0072686">
    <property type="term" value="C:mitotic spindle"/>
    <property type="evidence" value="ECO:0007669"/>
    <property type="project" value="TreeGrafter"/>
</dbReference>
<protein>
    <recommendedName>
        <fullName evidence="2">Monopolin complex subunit Csm1/Pcs1 C-terminal domain-containing protein</fullName>
    </recommendedName>
</protein>
<dbReference type="InterPro" id="IPR038608">
    <property type="entry name" value="Csm1/Pcs1_C_sf"/>
</dbReference>
<dbReference type="FunFam" id="3.90.1150.80:FF:000001">
    <property type="entry name" value="Chromosome segregation protein (Pcs1)"/>
    <property type="match status" value="1"/>
</dbReference>
<dbReference type="CDD" id="cd23787">
    <property type="entry name" value="RWD_CSM1"/>
    <property type="match status" value="1"/>
</dbReference>
<feature type="compositionally biased region" description="Basic and acidic residues" evidence="1">
    <location>
        <begin position="77"/>
        <end position="89"/>
    </location>
</feature>
<evidence type="ECO:0000313" key="3">
    <source>
        <dbReference type="EMBL" id="KAK5529976.1"/>
    </source>
</evidence>
<dbReference type="GO" id="GO:0045144">
    <property type="term" value="P:meiotic sister chromatid segregation"/>
    <property type="evidence" value="ECO:0007669"/>
    <property type="project" value="TreeGrafter"/>
</dbReference>
<accession>A0AAV9PZ94</accession>
<dbReference type="InterPro" id="IPR040349">
    <property type="entry name" value="Csm1/Pcs1"/>
</dbReference>
<organism evidence="3 4">
    <name type="scientific">Vermiconidia calcicola</name>
    <dbReference type="NCBI Taxonomy" id="1690605"/>
    <lineage>
        <taxon>Eukaryota</taxon>
        <taxon>Fungi</taxon>
        <taxon>Dikarya</taxon>
        <taxon>Ascomycota</taxon>
        <taxon>Pezizomycotina</taxon>
        <taxon>Dothideomycetes</taxon>
        <taxon>Dothideomycetidae</taxon>
        <taxon>Mycosphaerellales</taxon>
        <taxon>Extremaceae</taxon>
        <taxon>Vermiconidia</taxon>
    </lineage>
</organism>
<feature type="compositionally biased region" description="Basic residues" evidence="1">
    <location>
        <begin position="38"/>
        <end position="48"/>
    </location>
</feature>
<evidence type="ECO:0000256" key="1">
    <source>
        <dbReference type="SAM" id="MobiDB-lite"/>
    </source>
</evidence>
<keyword evidence="4" id="KW-1185">Reference proteome</keyword>
<comment type="caution">
    <text evidence="3">The sequence shown here is derived from an EMBL/GenBank/DDBJ whole genome shotgun (WGS) entry which is preliminary data.</text>
</comment>